<gene>
    <name evidence="1" type="ORF">HPB51_015792</name>
</gene>
<reference evidence="1" key="1">
    <citation type="journal article" date="2020" name="Cell">
        <title>Large-Scale Comparative Analyses of Tick Genomes Elucidate Their Genetic Diversity and Vector Capacities.</title>
        <authorList>
            <consortium name="Tick Genome and Microbiome Consortium (TIGMIC)"/>
            <person name="Jia N."/>
            <person name="Wang J."/>
            <person name="Shi W."/>
            <person name="Du L."/>
            <person name="Sun Y."/>
            <person name="Zhan W."/>
            <person name="Jiang J.F."/>
            <person name="Wang Q."/>
            <person name="Zhang B."/>
            <person name="Ji P."/>
            <person name="Bell-Sakyi L."/>
            <person name="Cui X.M."/>
            <person name="Yuan T.T."/>
            <person name="Jiang B.G."/>
            <person name="Yang W.F."/>
            <person name="Lam T.T."/>
            <person name="Chang Q.C."/>
            <person name="Ding S.J."/>
            <person name="Wang X.J."/>
            <person name="Zhu J.G."/>
            <person name="Ruan X.D."/>
            <person name="Zhao L."/>
            <person name="Wei J.T."/>
            <person name="Ye R.Z."/>
            <person name="Que T.C."/>
            <person name="Du C.H."/>
            <person name="Zhou Y.H."/>
            <person name="Cheng J.X."/>
            <person name="Dai P.F."/>
            <person name="Guo W.B."/>
            <person name="Han X.H."/>
            <person name="Huang E.J."/>
            <person name="Li L.F."/>
            <person name="Wei W."/>
            <person name="Gao Y.C."/>
            <person name="Liu J.Z."/>
            <person name="Shao H.Z."/>
            <person name="Wang X."/>
            <person name="Wang C.C."/>
            <person name="Yang T.C."/>
            <person name="Huo Q.B."/>
            <person name="Li W."/>
            <person name="Chen H.Y."/>
            <person name="Chen S.E."/>
            <person name="Zhou L.G."/>
            <person name="Ni X.B."/>
            <person name="Tian J.H."/>
            <person name="Sheng Y."/>
            <person name="Liu T."/>
            <person name="Pan Y.S."/>
            <person name="Xia L.Y."/>
            <person name="Li J."/>
            <person name="Zhao F."/>
            <person name="Cao W.C."/>
        </authorList>
    </citation>
    <scope>NUCLEOTIDE SEQUENCE</scope>
    <source>
        <strain evidence="1">Rmic-2018</strain>
    </source>
</reference>
<protein>
    <submittedName>
        <fullName evidence="1">Uncharacterized protein</fullName>
    </submittedName>
</protein>
<dbReference type="AlphaFoldDB" id="A0A9J6EIA2"/>
<name>A0A9J6EIA2_RHIMP</name>
<dbReference type="EMBL" id="JABSTU010000004">
    <property type="protein sequence ID" value="KAH8033760.1"/>
    <property type="molecule type" value="Genomic_DNA"/>
</dbReference>
<proteinExistence type="predicted"/>
<comment type="caution">
    <text evidence="1">The sequence shown here is derived from an EMBL/GenBank/DDBJ whole genome shotgun (WGS) entry which is preliminary data.</text>
</comment>
<accession>A0A9J6EIA2</accession>
<organism evidence="1 2">
    <name type="scientific">Rhipicephalus microplus</name>
    <name type="common">Cattle tick</name>
    <name type="synonym">Boophilus microplus</name>
    <dbReference type="NCBI Taxonomy" id="6941"/>
    <lineage>
        <taxon>Eukaryota</taxon>
        <taxon>Metazoa</taxon>
        <taxon>Ecdysozoa</taxon>
        <taxon>Arthropoda</taxon>
        <taxon>Chelicerata</taxon>
        <taxon>Arachnida</taxon>
        <taxon>Acari</taxon>
        <taxon>Parasitiformes</taxon>
        <taxon>Ixodida</taxon>
        <taxon>Ixodoidea</taxon>
        <taxon>Ixodidae</taxon>
        <taxon>Rhipicephalinae</taxon>
        <taxon>Rhipicephalus</taxon>
        <taxon>Boophilus</taxon>
    </lineage>
</organism>
<sequence length="171" mass="19028">MKTNPSSLDTNLRSFSRPIALKTEVEWQVCLRQLRSCLSRKLPERRNRVHVMKQVNLPDKILDALSLGPKFAVETKRIPEELMTFVRQVSKYATQEAVLRLITEGVDVVARSKVASPKLSVKRVADYLTDNSLCVLPADKEGGFCVLSMGVFVKKPAVSLPKSSSGAMTCH</sequence>
<dbReference type="Proteomes" id="UP000821866">
    <property type="component" value="Chromosome 2"/>
</dbReference>
<reference evidence="1" key="2">
    <citation type="submission" date="2021-09" db="EMBL/GenBank/DDBJ databases">
        <authorList>
            <person name="Jia N."/>
            <person name="Wang J."/>
            <person name="Shi W."/>
            <person name="Du L."/>
            <person name="Sun Y."/>
            <person name="Zhan W."/>
            <person name="Jiang J."/>
            <person name="Wang Q."/>
            <person name="Zhang B."/>
            <person name="Ji P."/>
            <person name="Sakyi L.B."/>
            <person name="Cui X."/>
            <person name="Yuan T."/>
            <person name="Jiang B."/>
            <person name="Yang W."/>
            <person name="Lam T.T.-Y."/>
            <person name="Chang Q."/>
            <person name="Ding S."/>
            <person name="Wang X."/>
            <person name="Zhu J."/>
            <person name="Ruan X."/>
            <person name="Zhao L."/>
            <person name="Wei J."/>
            <person name="Que T."/>
            <person name="Du C."/>
            <person name="Cheng J."/>
            <person name="Dai P."/>
            <person name="Han X."/>
            <person name="Huang E."/>
            <person name="Gao Y."/>
            <person name="Liu J."/>
            <person name="Shao H."/>
            <person name="Ye R."/>
            <person name="Li L."/>
            <person name="Wei W."/>
            <person name="Wang X."/>
            <person name="Wang C."/>
            <person name="Huo Q."/>
            <person name="Li W."/>
            <person name="Guo W."/>
            <person name="Chen H."/>
            <person name="Chen S."/>
            <person name="Zhou L."/>
            <person name="Zhou L."/>
            <person name="Ni X."/>
            <person name="Tian J."/>
            <person name="Zhou Y."/>
            <person name="Sheng Y."/>
            <person name="Liu T."/>
            <person name="Pan Y."/>
            <person name="Xia L."/>
            <person name="Li J."/>
            <person name="Zhao F."/>
            <person name="Cao W."/>
        </authorList>
    </citation>
    <scope>NUCLEOTIDE SEQUENCE</scope>
    <source>
        <strain evidence="1">Rmic-2018</strain>
        <tissue evidence="1">Larvae</tissue>
    </source>
</reference>
<keyword evidence="2" id="KW-1185">Reference proteome</keyword>
<evidence type="ECO:0000313" key="2">
    <source>
        <dbReference type="Proteomes" id="UP000821866"/>
    </source>
</evidence>
<evidence type="ECO:0000313" key="1">
    <source>
        <dbReference type="EMBL" id="KAH8033760.1"/>
    </source>
</evidence>